<dbReference type="EMBL" id="CP046620">
    <property type="protein sequence ID" value="QHQ35895.1"/>
    <property type="molecule type" value="Genomic_DNA"/>
</dbReference>
<dbReference type="Pfam" id="PF01963">
    <property type="entry name" value="TraB_PrgY_gumN"/>
    <property type="match status" value="1"/>
</dbReference>
<dbReference type="RefSeq" id="WP_161862453.1">
    <property type="nucleotide sequence ID" value="NZ_CP046620.1"/>
</dbReference>
<dbReference type="Proteomes" id="UP000464495">
    <property type="component" value="Chromosome"/>
</dbReference>
<feature type="chain" id="PRO_5027092349" description="TraB/GumN family protein" evidence="1">
    <location>
        <begin position="20"/>
        <end position="342"/>
    </location>
</feature>
<evidence type="ECO:0000313" key="2">
    <source>
        <dbReference type="EMBL" id="QHQ35895.1"/>
    </source>
</evidence>
<accession>A0A6P1T2B5</accession>
<sequence length="342" mass="36894">MRLATALVTLALAATPGLAQIADRALCEPETIVRDENLLPPELWEEVAERGAAIPNGTGRLWRITTGEGAVSHLWGTMHSPDPRISNPPPILRDLIATADTVMLEYIAADISQHQAEAQLAPPDYSALTPNNLFDTMPAEAATGLAMRLRQLGYAEGHATALDPSFLLFVLLGHPCTDRLTMAGYPIQDTRIELLGADAGAALIALDPPDLLTSYAHDPQWTEEFAATVTLFALWQLEQSGVATAYDYYLSGRIGEMLAFDTVHTASIFPNIDVAGLTLRSDGFILGHRNENMAKRALPVLRRGNAVLAAGAFHLPGDSGLVEILRRHGFTVERVRVPGEAP</sequence>
<name>A0A6P1T2B5_9RHOB</name>
<protein>
    <recommendedName>
        <fullName evidence="4">TraB/GumN family protein</fullName>
    </recommendedName>
</protein>
<dbReference type="CDD" id="cd14789">
    <property type="entry name" value="Tiki"/>
    <property type="match status" value="1"/>
</dbReference>
<keyword evidence="3" id="KW-1185">Reference proteome</keyword>
<evidence type="ECO:0008006" key="4">
    <source>
        <dbReference type="Google" id="ProtNLM"/>
    </source>
</evidence>
<evidence type="ECO:0000256" key="1">
    <source>
        <dbReference type="SAM" id="SignalP"/>
    </source>
</evidence>
<evidence type="ECO:0000313" key="3">
    <source>
        <dbReference type="Proteomes" id="UP000464495"/>
    </source>
</evidence>
<dbReference type="KEGG" id="amaq:GO499_12275"/>
<proteinExistence type="predicted"/>
<organism evidence="2 3">
    <name type="scientific">Algicella marina</name>
    <dbReference type="NCBI Taxonomy" id="2683284"/>
    <lineage>
        <taxon>Bacteria</taxon>
        <taxon>Pseudomonadati</taxon>
        <taxon>Pseudomonadota</taxon>
        <taxon>Alphaproteobacteria</taxon>
        <taxon>Rhodobacterales</taxon>
        <taxon>Paracoccaceae</taxon>
        <taxon>Algicella</taxon>
    </lineage>
</organism>
<dbReference type="AlphaFoldDB" id="A0A6P1T2B5"/>
<gene>
    <name evidence="2" type="ORF">GO499_12275</name>
</gene>
<keyword evidence="1" id="KW-0732">Signal</keyword>
<feature type="signal peptide" evidence="1">
    <location>
        <begin position="1"/>
        <end position="19"/>
    </location>
</feature>
<reference evidence="2 3" key="1">
    <citation type="submission" date="2019-12" db="EMBL/GenBank/DDBJ databases">
        <title>Complete genome sequence of Algicella marina strain 9Alg 56(T) isolated from the red alga Tichocarpus crinitus.</title>
        <authorList>
            <person name="Kim S.-G."/>
            <person name="Nedashkovskaya O.I."/>
        </authorList>
    </citation>
    <scope>NUCLEOTIDE SEQUENCE [LARGE SCALE GENOMIC DNA]</scope>
    <source>
        <strain evidence="2 3">9Alg 56</strain>
    </source>
</reference>
<dbReference type="InterPro" id="IPR002816">
    <property type="entry name" value="TraB/PrgY/GumN_fam"/>
</dbReference>